<dbReference type="AlphaFoldDB" id="A0A8S9MLP0"/>
<name>A0A8S9MLP0_BRACR</name>
<feature type="compositionally biased region" description="Basic and acidic residues" evidence="1">
    <location>
        <begin position="1"/>
        <end position="13"/>
    </location>
</feature>
<protein>
    <submittedName>
        <fullName evidence="2">Uncharacterized protein</fullName>
    </submittedName>
</protein>
<evidence type="ECO:0000313" key="2">
    <source>
        <dbReference type="EMBL" id="KAF2620825.1"/>
    </source>
</evidence>
<organism evidence="2 3">
    <name type="scientific">Brassica cretica</name>
    <name type="common">Mustard</name>
    <dbReference type="NCBI Taxonomy" id="69181"/>
    <lineage>
        <taxon>Eukaryota</taxon>
        <taxon>Viridiplantae</taxon>
        <taxon>Streptophyta</taxon>
        <taxon>Embryophyta</taxon>
        <taxon>Tracheophyta</taxon>
        <taxon>Spermatophyta</taxon>
        <taxon>Magnoliopsida</taxon>
        <taxon>eudicotyledons</taxon>
        <taxon>Gunneridae</taxon>
        <taxon>Pentapetalae</taxon>
        <taxon>rosids</taxon>
        <taxon>malvids</taxon>
        <taxon>Brassicales</taxon>
        <taxon>Brassicaceae</taxon>
        <taxon>Brassiceae</taxon>
        <taxon>Brassica</taxon>
    </lineage>
</organism>
<evidence type="ECO:0000256" key="1">
    <source>
        <dbReference type="SAM" id="MobiDB-lite"/>
    </source>
</evidence>
<dbReference type="EMBL" id="QGKW02000007">
    <property type="protein sequence ID" value="KAF2620825.1"/>
    <property type="molecule type" value="Genomic_DNA"/>
</dbReference>
<dbReference type="Proteomes" id="UP000712281">
    <property type="component" value="Unassembled WGS sequence"/>
</dbReference>
<reference evidence="2" key="1">
    <citation type="submission" date="2019-12" db="EMBL/GenBank/DDBJ databases">
        <title>Genome sequencing and annotation of Brassica cretica.</title>
        <authorList>
            <person name="Studholme D.J."/>
            <person name="Sarris P.F."/>
        </authorList>
    </citation>
    <scope>NUCLEOTIDE SEQUENCE</scope>
    <source>
        <strain evidence="2">PFS-001/15</strain>
        <tissue evidence="2">Leaf</tissue>
    </source>
</reference>
<gene>
    <name evidence="2" type="ORF">F2Q68_00038174</name>
</gene>
<feature type="compositionally biased region" description="Basic and acidic residues" evidence="1">
    <location>
        <begin position="68"/>
        <end position="89"/>
    </location>
</feature>
<feature type="region of interest" description="Disordered" evidence="1">
    <location>
        <begin position="1"/>
        <end position="89"/>
    </location>
</feature>
<feature type="compositionally biased region" description="Basic and acidic residues" evidence="1">
    <location>
        <begin position="33"/>
        <end position="51"/>
    </location>
</feature>
<feature type="compositionally biased region" description="Basic residues" evidence="1">
    <location>
        <begin position="52"/>
        <end position="67"/>
    </location>
</feature>
<sequence>MFTFRFEERHTERGPSLSRRSTERDAQCFIVDDISRKTDGEAKERRRDGKAKERRRSGKAKRRRRRRGGEAKERRRVDTCRRLIHREER</sequence>
<evidence type="ECO:0000313" key="3">
    <source>
        <dbReference type="Proteomes" id="UP000712281"/>
    </source>
</evidence>
<proteinExistence type="predicted"/>
<comment type="caution">
    <text evidence="2">The sequence shown here is derived from an EMBL/GenBank/DDBJ whole genome shotgun (WGS) entry which is preliminary data.</text>
</comment>
<accession>A0A8S9MLP0</accession>